<comment type="caution">
    <text evidence="2">The sequence shown here is derived from an EMBL/GenBank/DDBJ whole genome shotgun (WGS) entry which is preliminary data.</text>
</comment>
<name>A0ABQ7D5P7_BRACR</name>
<proteinExistence type="predicted"/>
<gene>
    <name evidence="2" type="ORF">DY000_02014809</name>
</gene>
<evidence type="ECO:0000313" key="2">
    <source>
        <dbReference type="EMBL" id="KAF3567713.1"/>
    </source>
</evidence>
<dbReference type="Gene3D" id="2.40.70.10">
    <property type="entry name" value="Acid Proteases"/>
    <property type="match status" value="1"/>
</dbReference>
<dbReference type="EMBL" id="QGKV02000759">
    <property type="protein sequence ID" value="KAF3567713.1"/>
    <property type="molecule type" value="Genomic_DNA"/>
</dbReference>
<protein>
    <submittedName>
        <fullName evidence="2">Uncharacterized protein</fullName>
    </submittedName>
</protein>
<dbReference type="Proteomes" id="UP000266723">
    <property type="component" value="Unassembled WGS sequence"/>
</dbReference>
<evidence type="ECO:0000313" key="3">
    <source>
        <dbReference type="Proteomes" id="UP000266723"/>
    </source>
</evidence>
<organism evidence="2 3">
    <name type="scientific">Brassica cretica</name>
    <name type="common">Mustard</name>
    <dbReference type="NCBI Taxonomy" id="69181"/>
    <lineage>
        <taxon>Eukaryota</taxon>
        <taxon>Viridiplantae</taxon>
        <taxon>Streptophyta</taxon>
        <taxon>Embryophyta</taxon>
        <taxon>Tracheophyta</taxon>
        <taxon>Spermatophyta</taxon>
        <taxon>Magnoliopsida</taxon>
        <taxon>eudicotyledons</taxon>
        <taxon>Gunneridae</taxon>
        <taxon>Pentapetalae</taxon>
        <taxon>rosids</taxon>
        <taxon>malvids</taxon>
        <taxon>Brassicales</taxon>
        <taxon>Brassicaceae</taxon>
        <taxon>Brassiceae</taxon>
        <taxon>Brassica</taxon>
    </lineage>
</organism>
<evidence type="ECO:0000256" key="1">
    <source>
        <dbReference type="SAM" id="MobiDB-lite"/>
    </source>
</evidence>
<accession>A0ABQ7D5P7</accession>
<dbReference type="InterPro" id="IPR021109">
    <property type="entry name" value="Peptidase_aspartic_dom_sf"/>
</dbReference>
<feature type="region of interest" description="Disordered" evidence="1">
    <location>
        <begin position="115"/>
        <end position="160"/>
    </location>
</feature>
<feature type="compositionally biased region" description="Basic and acidic residues" evidence="1">
    <location>
        <begin position="137"/>
        <end position="148"/>
    </location>
</feature>
<keyword evidence="3" id="KW-1185">Reference proteome</keyword>
<reference evidence="2 3" key="1">
    <citation type="journal article" date="2020" name="BMC Genomics">
        <title>Intraspecific diversification of the crop wild relative Brassica cretica Lam. using demographic model selection.</title>
        <authorList>
            <person name="Kioukis A."/>
            <person name="Michalopoulou V.A."/>
            <person name="Briers L."/>
            <person name="Pirintsos S."/>
            <person name="Studholme D.J."/>
            <person name="Pavlidis P."/>
            <person name="Sarris P.F."/>
        </authorList>
    </citation>
    <scope>NUCLEOTIDE SEQUENCE [LARGE SCALE GENOMIC DNA]</scope>
    <source>
        <strain evidence="3">cv. PFS-1207/04</strain>
    </source>
</reference>
<sequence length="160" mass="17946">MIVIYGTIRNLPVQVGNCILHTEFQVVEISKDHEMPLIFGRSFMATVGAVVNMLNKRIHFSNINKKVFYKAVPTRSQIRYAFCISVVSGEQLEIVAKKELGKKGVENQNGCEIRTTSGTQNHHVLPPSSSHHHISLKKNENKVMEKGKKENKHGAIGKVE</sequence>